<sequence length="301" mass="34874">MGILINFDHWEIDEDSPFGSGASEKKWLINAETKQKGIFKFPKGVDIGRPTGEYWAEKVAYQLAEVLGIECAKVDIGIFRGRVGSMSYMILKEDEELVEGIQYITNIYKGYNQDKFIDYITEEPYSIKMILQSIKETGLENDFLIIPIFDALIGNSDRHHSNWGIVRNKINGEIRISPLYDNGSSLCCLINPKNVPNFLRDKTRFKSLIFSKSKSMIRWSKPNRIGHFELVEHIKNNYYDGTISIVEKIRDNLSNTKIKDVIDGYDDTIINPMIKELLYTFLVRRRKEIIDIYYGEEEAEE</sequence>
<evidence type="ECO:0000256" key="1">
    <source>
        <dbReference type="ARBA" id="ARBA00022679"/>
    </source>
</evidence>
<evidence type="ECO:0000313" key="5">
    <source>
        <dbReference type="Proteomes" id="UP000776252"/>
    </source>
</evidence>
<reference evidence="4 5" key="1">
    <citation type="submission" date="2021-06" db="EMBL/GenBank/DDBJ databases">
        <title>Clostridia strains as spoilage organisms.</title>
        <authorList>
            <person name="Wambui J."/>
            <person name="Stephan R."/>
            <person name="Stevens M.J.A."/>
        </authorList>
    </citation>
    <scope>NUCLEOTIDE SEQUENCE [LARGE SCALE GENOMIC DNA]</scope>
    <source>
        <strain evidence="4 5">DSM 14204</strain>
    </source>
</reference>
<dbReference type="EMBL" id="JAHLDV010000063">
    <property type="protein sequence ID" value="MBU3161416.1"/>
    <property type="molecule type" value="Genomic_DNA"/>
</dbReference>
<dbReference type="RefSeq" id="WP_216151229.1">
    <property type="nucleotide sequence ID" value="NZ_JAHLDV010000063.1"/>
</dbReference>
<feature type="domain" description="HipA-like C-terminal" evidence="3">
    <location>
        <begin position="20"/>
        <end position="188"/>
    </location>
</feature>
<dbReference type="InterPro" id="IPR012893">
    <property type="entry name" value="HipA-like_C"/>
</dbReference>
<accession>A0ABS6BXU1</accession>
<name>A0ABS6BXU1_9CLOT</name>
<keyword evidence="5" id="KW-1185">Reference proteome</keyword>
<evidence type="ECO:0000259" key="3">
    <source>
        <dbReference type="Pfam" id="PF07804"/>
    </source>
</evidence>
<keyword evidence="2" id="KW-0418">Kinase</keyword>
<organism evidence="4 5">
    <name type="scientific">Clostridium frigoris</name>
    <dbReference type="NCBI Taxonomy" id="205327"/>
    <lineage>
        <taxon>Bacteria</taxon>
        <taxon>Bacillati</taxon>
        <taxon>Bacillota</taxon>
        <taxon>Clostridia</taxon>
        <taxon>Eubacteriales</taxon>
        <taxon>Clostridiaceae</taxon>
        <taxon>Clostridium</taxon>
    </lineage>
</organism>
<comment type="caution">
    <text evidence="4">The sequence shown here is derived from an EMBL/GenBank/DDBJ whole genome shotgun (WGS) entry which is preliminary data.</text>
</comment>
<dbReference type="Proteomes" id="UP000776252">
    <property type="component" value="Unassembled WGS sequence"/>
</dbReference>
<gene>
    <name evidence="4" type="ORF">KPL37_17040</name>
</gene>
<evidence type="ECO:0000313" key="4">
    <source>
        <dbReference type="EMBL" id="MBU3161416.1"/>
    </source>
</evidence>
<proteinExistence type="predicted"/>
<keyword evidence="1" id="KW-0808">Transferase</keyword>
<protein>
    <submittedName>
        <fullName evidence="4">HipA domain-containing protein</fullName>
    </submittedName>
</protein>
<evidence type="ECO:0000256" key="2">
    <source>
        <dbReference type="ARBA" id="ARBA00022777"/>
    </source>
</evidence>
<dbReference type="Pfam" id="PF07804">
    <property type="entry name" value="HipA_C"/>
    <property type="match status" value="1"/>
</dbReference>